<keyword evidence="13" id="KW-0479">Metal-binding</keyword>
<evidence type="ECO:0000256" key="20">
    <source>
        <dbReference type="SAM" id="MobiDB-lite"/>
    </source>
</evidence>
<accession>A0AAX4P399</accession>
<dbReference type="SUPFAM" id="SSF56672">
    <property type="entry name" value="DNA/RNA polymerases"/>
    <property type="match status" value="1"/>
</dbReference>
<dbReference type="GO" id="GO:0046872">
    <property type="term" value="F:metal ion binding"/>
    <property type="evidence" value="ECO:0007669"/>
    <property type="project" value="UniProtKB-KW"/>
</dbReference>
<dbReference type="SUPFAM" id="SSF52113">
    <property type="entry name" value="BRCT domain"/>
    <property type="match status" value="1"/>
</dbReference>
<evidence type="ECO:0000256" key="13">
    <source>
        <dbReference type="ARBA" id="ARBA00022723"/>
    </source>
</evidence>
<evidence type="ECO:0000256" key="10">
    <source>
        <dbReference type="ARBA" id="ARBA00022679"/>
    </source>
</evidence>
<name>A0AAX4P399_9CHLO</name>
<dbReference type="PROSITE" id="PS50173">
    <property type="entry name" value="UMUC"/>
    <property type="match status" value="1"/>
</dbReference>
<dbReference type="InterPro" id="IPR001126">
    <property type="entry name" value="UmuC"/>
</dbReference>
<dbReference type="PROSITE" id="PS50172">
    <property type="entry name" value="BRCT"/>
    <property type="match status" value="1"/>
</dbReference>
<dbReference type="Gene3D" id="6.10.250.1490">
    <property type="match status" value="1"/>
</dbReference>
<evidence type="ECO:0000256" key="12">
    <source>
        <dbReference type="ARBA" id="ARBA00022705"/>
    </source>
</evidence>
<dbReference type="Gene3D" id="1.10.150.20">
    <property type="entry name" value="5' to 3' exonuclease, C-terminal subdomain"/>
    <property type="match status" value="1"/>
</dbReference>
<dbReference type="Pfam" id="PF00533">
    <property type="entry name" value="BRCT"/>
    <property type="match status" value="1"/>
</dbReference>
<evidence type="ECO:0000256" key="11">
    <source>
        <dbReference type="ARBA" id="ARBA00022695"/>
    </source>
</evidence>
<dbReference type="GO" id="GO:0003684">
    <property type="term" value="F:damaged DNA binding"/>
    <property type="evidence" value="ECO:0007669"/>
    <property type="project" value="InterPro"/>
</dbReference>
<dbReference type="FunFam" id="3.30.1490.100:FF:000001">
    <property type="entry name" value="DNA repair protein REV1"/>
    <property type="match status" value="1"/>
</dbReference>
<dbReference type="InterPro" id="IPR017961">
    <property type="entry name" value="DNA_pol_Y-fam_little_finger"/>
</dbReference>
<dbReference type="GO" id="GO:0005737">
    <property type="term" value="C:cytoplasm"/>
    <property type="evidence" value="ECO:0007669"/>
    <property type="project" value="UniProtKB-SubCell"/>
</dbReference>
<dbReference type="GO" id="GO:0042276">
    <property type="term" value="P:error-prone translesion synthesis"/>
    <property type="evidence" value="ECO:0007669"/>
    <property type="project" value="TreeGrafter"/>
</dbReference>
<keyword evidence="12" id="KW-0235">DNA replication</keyword>
<feature type="region of interest" description="Disordered" evidence="20">
    <location>
        <begin position="706"/>
        <end position="733"/>
    </location>
</feature>
<proteinExistence type="inferred from homology"/>
<feature type="domain" description="BRCT" evidence="21">
    <location>
        <begin position="89"/>
        <end position="180"/>
    </location>
</feature>
<keyword evidence="8" id="KW-0963">Cytoplasm</keyword>
<dbReference type="GO" id="GO:0003887">
    <property type="term" value="F:DNA-directed DNA polymerase activity"/>
    <property type="evidence" value="ECO:0007669"/>
    <property type="project" value="UniProtKB-KW"/>
</dbReference>
<evidence type="ECO:0000256" key="18">
    <source>
        <dbReference type="ARBA" id="ARBA00023242"/>
    </source>
</evidence>
<evidence type="ECO:0000256" key="7">
    <source>
        <dbReference type="ARBA" id="ARBA00020399"/>
    </source>
</evidence>
<evidence type="ECO:0000313" key="23">
    <source>
        <dbReference type="EMBL" id="WZN60214.1"/>
    </source>
</evidence>
<comment type="similarity">
    <text evidence="4">Belongs to the DNA polymerase type-Y family.</text>
</comment>
<dbReference type="NCBIfam" id="NF002677">
    <property type="entry name" value="PRK02406.1"/>
    <property type="match status" value="1"/>
</dbReference>
<dbReference type="HAMAP" id="MF_01113">
    <property type="entry name" value="DNApol_IV"/>
    <property type="match status" value="1"/>
</dbReference>
<dbReference type="InterPro" id="IPR001357">
    <property type="entry name" value="BRCT_dom"/>
</dbReference>
<comment type="cofactor">
    <cofactor evidence="1">
        <name>Mg(2+)</name>
        <dbReference type="ChEBI" id="CHEBI:18420"/>
    </cofactor>
</comment>
<protein>
    <recommendedName>
        <fullName evidence="6">DNA polymerase kappa</fullName>
        <ecNumber evidence="5">2.7.7.7</ecNumber>
    </recommendedName>
    <alternativeName>
        <fullName evidence="7">DNA repair protein REV1</fullName>
    </alternativeName>
</protein>
<dbReference type="InterPro" id="IPR022880">
    <property type="entry name" value="DNApol_IV"/>
</dbReference>
<evidence type="ECO:0000256" key="17">
    <source>
        <dbReference type="ARBA" id="ARBA00023204"/>
    </source>
</evidence>
<evidence type="ECO:0000256" key="8">
    <source>
        <dbReference type="ARBA" id="ARBA00022490"/>
    </source>
</evidence>
<comment type="catalytic activity">
    <reaction evidence="19">
        <text>DNA(n) + a 2'-deoxyribonucleoside 5'-triphosphate = DNA(n+1) + diphosphate</text>
        <dbReference type="Rhea" id="RHEA:22508"/>
        <dbReference type="Rhea" id="RHEA-COMP:17339"/>
        <dbReference type="Rhea" id="RHEA-COMP:17340"/>
        <dbReference type="ChEBI" id="CHEBI:33019"/>
        <dbReference type="ChEBI" id="CHEBI:61560"/>
        <dbReference type="ChEBI" id="CHEBI:173112"/>
        <dbReference type="EC" id="2.7.7.7"/>
    </reaction>
</comment>
<dbReference type="EMBL" id="CP151502">
    <property type="protein sequence ID" value="WZN60214.1"/>
    <property type="molecule type" value="Genomic_DNA"/>
</dbReference>
<keyword evidence="10" id="KW-0808">Transferase</keyword>
<dbReference type="GO" id="GO:0017125">
    <property type="term" value="F:deoxycytidyl transferase activity"/>
    <property type="evidence" value="ECO:0007669"/>
    <property type="project" value="TreeGrafter"/>
</dbReference>
<keyword evidence="15" id="KW-0460">Magnesium</keyword>
<dbReference type="AlphaFoldDB" id="A0AAX4P399"/>
<dbReference type="InterPro" id="IPR036420">
    <property type="entry name" value="BRCT_dom_sf"/>
</dbReference>
<dbReference type="CDD" id="cd17719">
    <property type="entry name" value="BRCT_Rev1"/>
    <property type="match status" value="1"/>
</dbReference>
<dbReference type="PANTHER" id="PTHR45990">
    <property type="entry name" value="DNA REPAIR PROTEIN REV1"/>
    <property type="match status" value="1"/>
</dbReference>
<evidence type="ECO:0000313" key="24">
    <source>
        <dbReference type="Proteomes" id="UP001472866"/>
    </source>
</evidence>
<evidence type="ECO:0000256" key="14">
    <source>
        <dbReference type="ARBA" id="ARBA00022763"/>
    </source>
</evidence>
<dbReference type="Pfam" id="PF11799">
    <property type="entry name" value="IMS_C"/>
    <property type="match status" value="1"/>
</dbReference>
<dbReference type="PANTHER" id="PTHR45990:SF1">
    <property type="entry name" value="DNA REPAIR PROTEIN REV1"/>
    <property type="match status" value="1"/>
</dbReference>
<keyword evidence="11" id="KW-0548">Nucleotidyltransferase</keyword>
<evidence type="ECO:0000259" key="21">
    <source>
        <dbReference type="PROSITE" id="PS50172"/>
    </source>
</evidence>
<keyword evidence="24" id="KW-1185">Reference proteome</keyword>
<dbReference type="Proteomes" id="UP001472866">
    <property type="component" value="Chromosome 02"/>
</dbReference>
<evidence type="ECO:0000256" key="19">
    <source>
        <dbReference type="ARBA" id="ARBA00049244"/>
    </source>
</evidence>
<sequence>MEARREEGGGGEDLPAPRPLSFFLGPREEEEAEGMAGPSGRAAVMAHRDEGRDWQIEEHDGSFRKYMEAKEAKLRVQFAKKRAAVAGAGEGGIFRGVVIHVNGYTTPSHSELKDLMAEHGGSFENYFSSARVTHVICANLTDAKLKQHQKEKNPVPVVHPNWVVESIRAGRLLPFAKYVLDRIRKEPGQSVLPVAPRPAAGGGTPKKRSRAEGGDLLNNVDSFFKNSRLHFIGSWKAKIEDVMAAAASLDPPKPDPPGAAPRRVVHVDIDCFFASVAVRENPSLEGKPVAVCHSESTKGTAEISSCSYEARKFGVRAGMRISDARDLCPSLVQAPYYFEKYQEISVVLYRTLLRSSARVQPVSIDEAYLDITGLGDPREICEDIRARFLGETGCTVSCGCSHNMLLAKIATSRAKPNGVFAISSDESEAFMADLAVREIPGVGWKSSRRLEEMGVATCGDLWRLSSKTALQKSFGAKQGELIWDYSRGIDSREVKSETKRHSVGAEINWGIRFEHREDAVRTLGKLAEEVERRLRRAGIRGRCITLKLKLRKPNAPPPPKFLGHGWCDNLSRSVTLASAADDAGLIAREAVALLLRLDADPREIRGLGIQITKLDEGQPAAADASEGRARSGGQPGILDTFMKAGRRAEAAGPSSSGGGGRGESVRLSDIDVNEQKYILSMIQVRQREQSKRKHFFEGFVGRERGAARWRGDAEGDPGPREPPREPSPEPGSALAAALGQARFSHEVAAVLAGAEAKDVVEWVLRSVESDLESIWRLLRAVRSLRGGGPEATAMGAEGLEEIEGLISKSVENVYKGTLPRDVCRGVGVECDDSHDKV</sequence>
<evidence type="ECO:0000256" key="15">
    <source>
        <dbReference type="ARBA" id="ARBA00022842"/>
    </source>
</evidence>
<evidence type="ECO:0000256" key="16">
    <source>
        <dbReference type="ARBA" id="ARBA00023125"/>
    </source>
</evidence>
<dbReference type="InterPro" id="IPR043128">
    <property type="entry name" value="Rev_trsase/Diguanyl_cyclase"/>
</dbReference>
<feature type="region of interest" description="Disordered" evidence="20">
    <location>
        <begin position="190"/>
        <end position="213"/>
    </location>
</feature>
<keyword evidence="17" id="KW-0234">DNA repair</keyword>
<evidence type="ECO:0000256" key="1">
    <source>
        <dbReference type="ARBA" id="ARBA00001946"/>
    </source>
</evidence>
<evidence type="ECO:0000256" key="5">
    <source>
        <dbReference type="ARBA" id="ARBA00012417"/>
    </source>
</evidence>
<dbReference type="GO" id="GO:0005634">
    <property type="term" value="C:nucleus"/>
    <property type="evidence" value="ECO:0007669"/>
    <property type="project" value="UniProtKB-SubCell"/>
</dbReference>
<dbReference type="SUPFAM" id="SSF100879">
    <property type="entry name" value="Lesion bypass DNA polymerase (Y-family), little finger domain"/>
    <property type="match status" value="1"/>
</dbReference>
<feature type="region of interest" description="Disordered" evidence="20">
    <location>
        <begin position="647"/>
        <end position="666"/>
    </location>
</feature>
<feature type="compositionally biased region" description="Basic and acidic residues" evidence="20">
    <location>
        <begin position="706"/>
        <end position="727"/>
    </location>
</feature>
<dbReference type="SMART" id="SM00292">
    <property type="entry name" value="BRCT"/>
    <property type="match status" value="1"/>
</dbReference>
<evidence type="ECO:0000259" key="22">
    <source>
        <dbReference type="PROSITE" id="PS50173"/>
    </source>
</evidence>
<keyword evidence="14" id="KW-0227">DNA damage</keyword>
<reference evidence="23 24" key="1">
    <citation type="submission" date="2024-03" db="EMBL/GenBank/DDBJ databases">
        <title>Complete genome sequence of the green alga Chloropicon roscoffensis RCC1871.</title>
        <authorList>
            <person name="Lemieux C."/>
            <person name="Pombert J.-F."/>
            <person name="Otis C."/>
            <person name="Turmel M."/>
        </authorList>
    </citation>
    <scope>NUCLEOTIDE SEQUENCE [LARGE SCALE GENOMIC DNA]</scope>
    <source>
        <strain evidence="23 24">RCC1871</strain>
    </source>
</reference>
<dbReference type="InterPro" id="IPR036775">
    <property type="entry name" value="DNA_pol_Y-fam_lit_finger_sf"/>
</dbReference>
<feature type="region of interest" description="Disordered" evidence="20">
    <location>
        <begin position="1"/>
        <end position="41"/>
    </location>
</feature>
<feature type="domain" description="UmuC" evidence="22">
    <location>
        <begin position="264"/>
        <end position="443"/>
    </location>
</feature>
<organism evidence="23 24">
    <name type="scientific">Chloropicon roscoffensis</name>
    <dbReference type="NCBI Taxonomy" id="1461544"/>
    <lineage>
        <taxon>Eukaryota</taxon>
        <taxon>Viridiplantae</taxon>
        <taxon>Chlorophyta</taxon>
        <taxon>Chloropicophyceae</taxon>
        <taxon>Chloropicales</taxon>
        <taxon>Chloropicaceae</taxon>
        <taxon>Chloropicon</taxon>
    </lineage>
</organism>
<dbReference type="EC" id="2.7.7.7" evidence="5"/>
<dbReference type="InterPro" id="IPR043502">
    <property type="entry name" value="DNA/RNA_pol_sf"/>
</dbReference>
<feature type="region of interest" description="Disordered" evidence="20">
    <location>
        <begin position="616"/>
        <end position="638"/>
    </location>
</feature>
<dbReference type="Gene3D" id="3.40.50.10190">
    <property type="entry name" value="BRCT domain"/>
    <property type="match status" value="1"/>
</dbReference>
<dbReference type="GO" id="GO:0006281">
    <property type="term" value="P:DNA repair"/>
    <property type="evidence" value="ECO:0007669"/>
    <property type="project" value="UniProtKB-KW"/>
</dbReference>
<dbReference type="GO" id="GO:0070987">
    <property type="term" value="P:error-free translesion synthesis"/>
    <property type="evidence" value="ECO:0007669"/>
    <property type="project" value="TreeGrafter"/>
</dbReference>
<comment type="subcellular location">
    <subcellularLocation>
        <location evidence="3">Cytoplasm</location>
    </subcellularLocation>
    <subcellularLocation>
        <location evidence="2">Nucleus</location>
    </subcellularLocation>
</comment>
<keyword evidence="18" id="KW-0539">Nucleus</keyword>
<dbReference type="FunFam" id="3.40.1170.60:FF:000003">
    <property type="entry name" value="DNA polymerase eta"/>
    <property type="match status" value="1"/>
</dbReference>
<gene>
    <name evidence="23" type="ORF">HKI87_02g17430</name>
</gene>
<dbReference type="Gene3D" id="3.30.70.270">
    <property type="match status" value="1"/>
</dbReference>
<dbReference type="Pfam" id="PF21999">
    <property type="entry name" value="IMS_HHH_1"/>
    <property type="match status" value="1"/>
</dbReference>
<dbReference type="Pfam" id="PF00817">
    <property type="entry name" value="IMS"/>
    <property type="match status" value="1"/>
</dbReference>
<keyword evidence="9" id="KW-0237">DNA synthesis</keyword>
<evidence type="ECO:0000256" key="9">
    <source>
        <dbReference type="ARBA" id="ARBA00022634"/>
    </source>
</evidence>
<dbReference type="Gene3D" id="3.40.1170.60">
    <property type="match status" value="1"/>
</dbReference>
<keyword evidence="16" id="KW-0238">DNA-binding</keyword>
<evidence type="ECO:0000256" key="4">
    <source>
        <dbReference type="ARBA" id="ARBA00010945"/>
    </source>
</evidence>
<dbReference type="FunFam" id="3.40.50.10190:FF:000011">
    <property type="entry name" value="DNA repair protein REV1"/>
    <property type="match status" value="1"/>
</dbReference>
<dbReference type="GO" id="GO:0006260">
    <property type="term" value="P:DNA replication"/>
    <property type="evidence" value="ECO:0007669"/>
    <property type="project" value="UniProtKB-KW"/>
</dbReference>
<dbReference type="Gene3D" id="3.30.1490.100">
    <property type="entry name" value="DNA polymerase, Y-family, little finger domain"/>
    <property type="match status" value="1"/>
</dbReference>
<evidence type="ECO:0000256" key="6">
    <source>
        <dbReference type="ARBA" id="ARBA00016178"/>
    </source>
</evidence>
<evidence type="ECO:0000256" key="2">
    <source>
        <dbReference type="ARBA" id="ARBA00004123"/>
    </source>
</evidence>
<evidence type="ECO:0000256" key="3">
    <source>
        <dbReference type="ARBA" id="ARBA00004496"/>
    </source>
</evidence>
<dbReference type="InterPro" id="IPR053848">
    <property type="entry name" value="IMS_HHH_1"/>
</dbReference>